<feature type="transmembrane region" description="Helical" evidence="6">
    <location>
        <begin position="264"/>
        <end position="290"/>
    </location>
</feature>
<evidence type="ECO:0000313" key="8">
    <source>
        <dbReference type="Proteomes" id="UP000515163"/>
    </source>
</evidence>
<reference evidence="9" key="1">
    <citation type="submission" date="2025-08" db="UniProtKB">
        <authorList>
            <consortium name="RefSeq"/>
        </authorList>
    </citation>
    <scope>IDENTIFICATION</scope>
    <source>
        <tissue evidence="9">Tentacle</tissue>
    </source>
</reference>
<protein>
    <submittedName>
        <fullName evidence="9">Proton-coupled folate transporter-like isoform X1</fullName>
    </submittedName>
</protein>
<dbReference type="InParanoid" id="A0A6P8HGX6"/>
<dbReference type="Pfam" id="PF07690">
    <property type="entry name" value="MFS_1"/>
    <property type="match status" value="1"/>
</dbReference>
<evidence type="ECO:0000313" key="9">
    <source>
        <dbReference type="RefSeq" id="XP_031555669.1"/>
    </source>
</evidence>
<dbReference type="OrthoDB" id="3026777at2759"/>
<dbReference type="SUPFAM" id="SSF103473">
    <property type="entry name" value="MFS general substrate transporter"/>
    <property type="match status" value="1"/>
</dbReference>
<dbReference type="AlphaFoldDB" id="A0A6P8HGX6"/>
<dbReference type="PANTHER" id="PTHR23507">
    <property type="entry name" value="ZGC:174356"/>
    <property type="match status" value="1"/>
</dbReference>
<organism evidence="8 9">
    <name type="scientific">Actinia tenebrosa</name>
    <name type="common">Australian red waratah sea anemone</name>
    <dbReference type="NCBI Taxonomy" id="6105"/>
    <lineage>
        <taxon>Eukaryota</taxon>
        <taxon>Metazoa</taxon>
        <taxon>Cnidaria</taxon>
        <taxon>Anthozoa</taxon>
        <taxon>Hexacorallia</taxon>
        <taxon>Actiniaria</taxon>
        <taxon>Actiniidae</taxon>
        <taxon>Actinia</taxon>
    </lineage>
</organism>
<evidence type="ECO:0000256" key="5">
    <source>
        <dbReference type="SAM" id="MobiDB-lite"/>
    </source>
</evidence>
<dbReference type="Gene3D" id="1.20.1250.20">
    <property type="entry name" value="MFS general substrate transporter like domains"/>
    <property type="match status" value="1"/>
</dbReference>
<accession>A0A6P8HGX6</accession>
<feature type="domain" description="Major facilitator superfamily (MFS) profile" evidence="7">
    <location>
        <begin position="18"/>
        <end position="447"/>
    </location>
</feature>
<evidence type="ECO:0000256" key="4">
    <source>
        <dbReference type="ARBA" id="ARBA00023136"/>
    </source>
</evidence>
<dbReference type="Proteomes" id="UP000515163">
    <property type="component" value="Unplaced"/>
</dbReference>
<dbReference type="InterPro" id="IPR011701">
    <property type="entry name" value="MFS"/>
</dbReference>
<feature type="transmembrane region" description="Helical" evidence="6">
    <location>
        <begin position="177"/>
        <end position="199"/>
    </location>
</feature>
<dbReference type="PROSITE" id="PS50850">
    <property type="entry name" value="MFS"/>
    <property type="match status" value="1"/>
</dbReference>
<dbReference type="RefSeq" id="XP_031555669.1">
    <property type="nucleotide sequence ID" value="XM_031699809.1"/>
</dbReference>
<gene>
    <name evidence="9" type="primary">LOC116292477</name>
</gene>
<feature type="transmembrane region" description="Helical" evidence="6">
    <location>
        <begin position="418"/>
        <end position="437"/>
    </location>
</feature>
<evidence type="ECO:0000256" key="6">
    <source>
        <dbReference type="SAM" id="Phobius"/>
    </source>
</evidence>
<evidence type="ECO:0000256" key="1">
    <source>
        <dbReference type="ARBA" id="ARBA00004141"/>
    </source>
</evidence>
<comment type="subcellular location">
    <subcellularLocation>
        <location evidence="1">Membrane</location>
        <topology evidence="1">Multi-pass membrane protein</topology>
    </subcellularLocation>
</comment>
<evidence type="ECO:0000259" key="7">
    <source>
        <dbReference type="PROSITE" id="PS50850"/>
    </source>
</evidence>
<dbReference type="GO" id="GO:0016020">
    <property type="term" value="C:membrane"/>
    <property type="evidence" value="ECO:0007669"/>
    <property type="project" value="UniProtKB-SubCell"/>
</dbReference>
<name>A0A6P8HGX6_ACTTE</name>
<dbReference type="FunCoup" id="A0A6P8HGX6">
    <property type="interactions" value="272"/>
</dbReference>
<proteinExistence type="predicted"/>
<feature type="transmembrane region" description="Helical" evidence="6">
    <location>
        <begin position="113"/>
        <end position="132"/>
    </location>
</feature>
<keyword evidence="3 6" id="KW-1133">Transmembrane helix</keyword>
<feature type="transmembrane region" description="Helical" evidence="6">
    <location>
        <begin position="83"/>
        <end position="101"/>
    </location>
</feature>
<feature type="compositionally biased region" description="Low complexity" evidence="5">
    <location>
        <begin position="497"/>
        <end position="509"/>
    </location>
</feature>
<feature type="transmembrane region" description="Helical" evidence="6">
    <location>
        <begin position="138"/>
        <end position="165"/>
    </location>
</feature>
<feature type="region of interest" description="Disordered" evidence="5">
    <location>
        <begin position="484"/>
        <end position="509"/>
    </location>
</feature>
<evidence type="ECO:0000256" key="3">
    <source>
        <dbReference type="ARBA" id="ARBA00022989"/>
    </source>
</evidence>
<dbReference type="KEGG" id="aten:116292477"/>
<dbReference type="InterPro" id="IPR020846">
    <property type="entry name" value="MFS_dom"/>
</dbReference>
<dbReference type="PANTHER" id="PTHR23507:SF1">
    <property type="entry name" value="FI18259P1-RELATED"/>
    <property type="match status" value="1"/>
</dbReference>
<feature type="transmembrane region" description="Helical" evidence="6">
    <location>
        <begin position="388"/>
        <end position="412"/>
    </location>
</feature>
<feature type="transmembrane region" description="Helical" evidence="6">
    <location>
        <begin position="205"/>
        <end position="227"/>
    </location>
</feature>
<sequence>MPPQPRLTWRTFLTVEPVIFLYAYGLFMSMPTFQQYVYHRISAHKGFPYAPTKKSGCAAKDNMNSTLKSLEDEVQLLASRFDIANVMCLSVPSIVMSLLVGPWTDTGGRKPGLASPVIGAFIEALNAIIVMYTNWPIYMLFIGSVVNGCCGFFTIMTQTAMAYIADTTPETKVALRMAIMQLMILIGGLVSQITSGLWITRFGFIPPYWFILACQFSAAMYVIFIVPESKPKTRKDRIPFFSLRSLKVIWSVYRDPRHGYRRSLVLLLIGDGIVSLSTMGLSGVILLYVLRTPLCWSANVLGGFMAFRFLTQGLGGVIGIGLLKRCCSDQNIARIGLTSVIVSLVLFAFANKTSMVFLVPLVGCLNGAVSPVMKGMMSKITRPDERGATFSAVAAISTLCNFVGAFFFNPIYIQSLSFGFPGLVFLISAVLALFPLISMSFIRNTEYFPAPTSSEAETSAIDEGKMIELNENNIEEASDDIVAKSPDELEVKKPIQDSDSTSISTSTKL</sequence>
<evidence type="ECO:0000256" key="2">
    <source>
        <dbReference type="ARBA" id="ARBA00022692"/>
    </source>
</evidence>
<keyword evidence="8" id="KW-1185">Reference proteome</keyword>
<dbReference type="InterPro" id="IPR036259">
    <property type="entry name" value="MFS_trans_sf"/>
</dbReference>
<feature type="compositionally biased region" description="Basic and acidic residues" evidence="5">
    <location>
        <begin position="484"/>
        <end position="496"/>
    </location>
</feature>
<dbReference type="GeneID" id="116292477"/>
<dbReference type="GO" id="GO:0022857">
    <property type="term" value="F:transmembrane transporter activity"/>
    <property type="evidence" value="ECO:0007669"/>
    <property type="project" value="InterPro"/>
</dbReference>
<keyword evidence="2 6" id="KW-0812">Transmembrane</keyword>
<feature type="transmembrane region" description="Helical" evidence="6">
    <location>
        <begin position="7"/>
        <end position="27"/>
    </location>
</feature>
<keyword evidence="4 6" id="KW-0472">Membrane</keyword>
<feature type="transmembrane region" description="Helical" evidence="6">
    <location>
        <begin position="296"/>
        <end position="320"/>
    </location>
</feature>
<feature type="transmembrane region" description="Helical" evidence="6">
    <location>
        <begin position="332"/>
        <end position="350"/>
    </location>
</feature>